<keyword evidence="6" id="KW-0150">Chloroplast</keyword>
<keyword evidence="3 4" id="KW-0687">Ribonucleoprotein</keyword>
<evidence type="ECO:0000256" key="1">
    <source>
        <dbReference type="ARBA" id="ARBA00006471"/>
    </source>
</evidence>
<dbReference type="HAMAP" id="MF_01302_B">
    <property type="entry name" value="Ribosomal_uS8_B"/>
    <property type="match status" value="1"/>
</dbReference>
<evidence type="ECO:0000256" key="2">
    <source>
        <dbReference type="ARBA" id="ARBA00022980"/>
    </source>
</evidence>
<gene>
    <name evidence="4 6" type="primary">rps8</name>
</gene>
<dbReference type="GO" id="GO:0005840">
    <property type="term" value="C:ribosome"/>
    <property type="evidence" value="ECO:0007669"/>
    <property type="project" value="UniProtKB-KW"/>
</dbReference>
<sequence length="176" mass="20261">MINDTISDMLTRIRNASIVRKKSVLIPYTKMNLKIAEILEKEGYILSFEISTNKAISIPKKTLETNLRMLKIYLKYYKKYKTNFYKLNVIKNKKALSDFKNLIKLLKGKQGNKKTPCITNLKRISKPGLRIYVNHKELPRVLAGTGIYILSTSKGMLTDREARFRGIGGEVLCSVW</sequence>
<dbReference type="InterPro" id="IPR035987">
    <property type="entry name" value="Ribosomal_uS8_sf"/>
</dbReference>
<evidence type="ECO:0000256" key="3">
    <source>
        <dbReference type="ARBA" id="ARBA00023274"/>
    </source>
</evidence>
<keyword evidence="6" id="KW-0934">Plastid</keyword>
<reference evidence="6" key="1">
    <citation type="submission" date="2019-11" db="EMBL/GenBank/DDBJ databases">
        <title>The Chloroplast Genome of the Green Alga Draparnaldia mutabilis.</title>
        <authorList>
            <person name="Liu b."/>
        </authorList>
    </citation>
    <scope>NUCLEOTIDE SEQUENCE</scope>
</reference>
<keyword evidence="2 4" id="KW-0689">Ribosomal protein</keyword>
<dbReference type="Gene3D" id="3.30.1490.10">
    <property type="match status" value="1"/>
</dbReference>
<name>A0A6H1U677_9CHLO</name>
<comment type="similarity">
    <text evidence="1 4 5">Belongs to the universal ribosomal protein uS8 family.</text>
</comment>
<comment type="subunit">
    <text evidence="4">Part of the 30S ribosomal subunit.</text>
</comment>
<dbReference type="AlphaFoldDB" id="A0A6H1U677"/>
<evidence type="ECO:0000256" key="5">
    <source>
        <dbReference type="RuleBase" id="RU003660"/>
    </source>
</evidence>
<dbReference type="PROSITE" id="PS00053">
    <property type="entry name" value="RIBOSOMAL_S8"/>
    <property type="match status" value="1"/>
</dbReference>
<keyword evidence="4" id="KW-0694">RNA-binding</keyword>
<dbReference type="InterPro" id="IPR000630">
    <property type="entry name" value="Ribosomal_uS8"/>
</dbReference>
<dbReference type="GO" id="GO:0006412">
    <property type="term" value="P:translation"/>
    <property type="evidence" value="ECO:0007669"/>
    <property type="project" value="UniProtKB-UniRule"/>
</dbReference>
<comment type="subcellular location">
    <subcellularLocation>
        <location evidence="4">Plastid</location>
        <location evidence="4">Chloroplast</location>
    </subcellularLocation>
</comment>
<comment type="function">
    <text evidence="4">One of the primary rRNA binding proteins, it binds directly to 16S rRNA central domain where it helps coordinate assembly of the platform of the 30S subunit.</text>
</comment>
<evidence type="ECO:0000256" key="4">
    <source>
        <dbReference type="HAMAP-Rule" id="MF_01302"/>
    </source>
</evidence>
<dbReference type="FunFam" id="3.30.1490.10:FF:000001">
    <property type="entry name" value="30S ribosomal protein S8"/>
    <property type="match status" value="1"/>
</dbReference>
<dbReference type="GO" id="GO:1990904">
    <property type="term" value="C:ribonucleoprotein complex"/>
    <property type="evidence" value="ECO:0007669"/>
    <property type="project" value="UniProtKB-KW"/>
</dbReference>
<geneLocation type="chloroplast" evidence="6"/>
<dbReference type="Gene3D" id="3.30.1370.30">
    <property type="match status" value="1"/>
</dbReference>
<dbReference type="GO" id="GO:0019843">
    <property type="term" value="F:rRNA binding"/>
    <property type="evidence" value="ECO:0007669"/>
    <property type="project" value="UniProtKB-UniRule"/>
</dbReference>
<organism evidence="6">
    <name type="scientific">Draparnaldia mutabilis</name>
    <dbReference type="NCBI Taxonomy" id="1683230"/>
    <lineage>
        <taxon>Eukaryota</taxon>
        <taxon>Viridiplantae</taxon>
        <taxon>Chlorophyta</taxon>
        <taxon>core chlorophytes</taxon>
        <taxon>Chlorophyceae</taxon>
        <taxon>OCC clade</taxon>
        <taxon>Chaetophorales</taxon>
        <taxon>Chaetophoraceae</taxon>
        <taxon>Draparnaldia</taxon>
    </lineage>
</organism>
<proteinExistence type="inferred from homology"/>
<dbReference type="GO" id="GO:0009507">
    <property type="term" value="C:chloroplast"/>
    <property type="evidence" value="ECO:0007669"/>
    <property type="project" value="UniProtKB-SubCell"/>
</dbReference>
<dbReference type="InterPro" id="IPR047863">
    <property type="entry name" value="Ribosomal_uS8_CS"/>
</dbReference>
<evidence type="ECO:0000313" key="6">
    <source>
        <dbReference type="EMBL" id="QIZ74354.1"/>
    </source>
</evidence>
<dbReference type="PANTHER" id="PTHR11758">
    <property type="entry name" value="40S RIBOSOMAL PROTEIN S15A"/>
    <property type="match status" value="1"/>
</dbReference>
<dbReference type="EMBL" id="MN659372">
    <property type="protein sequence ID" value="QIZ74354.1"/>
    <property type="molecule type" value="Genomic_DNA"/>
</dbReference>
<dbReference type="GO" id="GO:0003735">
    <property type="term" value="F:structural constituent of ribosome"/>
    <property type="evidence" value="ECO:0007669"/>
    <property type="project" value="InterPro"/>
</dbReference>
<dbReference type="Pfam" id="PF00410">
    <property type="entry name" value="Ribosomal_S8"/>
    <property type="match status" value="2"/>
</dbReference>
<dbReference type="SUPFAM" id="SSF56047">
    <property type="entry name" value="Ribosomal protein S8"/>
    <property type="match status" value="1"/>
</dbReference>
<protein>
    <recommendedName>
        <fullName evidence="4">Small ribosomal subunit protein uS8c</fullName>
    </recommendedName>
</protein>
<keyword evidence="4" id="KW-0699">rRNA-binding</keyword>
<accession>A0A6H1U677</accession>